<evidence type="ECO:0000313" key="14">
    <source>
        <dbReference type="Proteomes" id="UP000032427"/>
    </source>
</evidence>
<dbReference type="InterPro" id="IPR003594">
    <property type="entry name" value="HATPase_dom"/>
</dbReference>
<dbReference type="PROSITE" id="PS50109">
    <property type="entry name" value="HIS_KIN"/>
    <property type="match status" value="1"/>
</dbReference>
<organism evidence="13 14">
    <name type="scientific">Aliivibrio wodanis</name>
    <dbReference type="NCBI Taxonomy" id="80852"/>
    <lineage>
        <taxon>Bacteria</taxon>
        <taxon>Pseudomonadati</taxon>
        <taxon>Pseudomonadota</taxon>
        <taxon>Gammaproteobacteria</taxon>
        <taxon>Vibrionales</taxon>
        <taxon>Vibrionaceae</taxon>
        <taxon>Aliivibrio</taxon>
    </lineage>
</organism>
<dbReference type="Proteomes" id="UP000032427">
    <property type="component" value="Chromosome 1"/>
</dbReference>
<dbReference type="GO" id="GO:0005524">
    <property type="term" value="F:ATP binding"/>
    <property type="evidence" value="ECO:0007669"/>
    <property type="project" value="UniProtKB-KW"/>
</dbReference>
<dbReference type="PRINTS" id="PR00344">
    <property type="entry name" value="BCTRLSENSOR"/>
</dbReference>
<dbReference type="Gene3D" id="6.10.340.10">
    <property type="match status" value="1"/>
</dbReference>
<evidence type="ECO:0000256" key="9">
    <source>
        <dbReference type="ARBA" id="ARBA00022840"/>
    </source>
</evidence>
<sequence length="440" mass="51000">MRRIYLESLVGLILLFMLSLIGYEVVIYQWNTDYDYVLQEHRADAYLDMVNKISDNQGKEAALQSVNDYVDKTRQILTIIPIGEEPDIIRQNMTDHPNKRWYFDDDRVFWFTINNSNDIYNVDVNVDAPLIQKIDFADNIVWLFFLLGFALYCVLLIWFIGRRIRALEKVTLEFANGDLTARSSEKGSTKVGSLNQSFNHMADKISALIISNRALTSAVAHELRTPIFRVQWQAEVLADTSLKTEQQASVASIIEDTEEMEGMVNELLYYARLERPDMELNLESLQLNDWLSVQTQRWKKETSHDIFFEQTEKDYLVEVDVHLLKRALDNLVRNAYRFANNCILITITTDMQVLHISVHDDGHGVEEEYWPYLFNAFYSADPARNKKQSGHGLGLAIVKQIAERHKAKVNVEHSYKGGACFRFSLPIYHIEQPEATIEKQ</sequence>
<dbReference type="CDD" id="cd00082">
    <property type="entry name" value="HisKA"/>
    <property type="match status" value="1"/>
</dbReference>
<keyword evidence="9" id="KW-0067">ATP-binding</keyword>
<evidence type="ECO:0000259" key="12">
    <source>
        <dbReference type="PROSITE" id="PS50885"/>
    </source>
</evidence>
<dbReference type="Pfam" id="PF00672">
    <property type="entry name" value="HAMP"/>
    <property type="match status" value="1"/>
</dbReference>
<keyword evidence="6" id="KW-0808">Transferase</keyword>
<evidence type="ECO:0000256" key="6">
    <source>
        <dbReference type="ARBA" id="ARBA00022679"/>
    </source>
</evidence>
<feature type="domain" description="Histidine kinase" evidence="11">
    <location>
        <begin position="218"/>
        <end position="429"/>
    </location>
</feature>
<evidence type="ECO:0000256" key="5">
    <source>
        <dbReference type="ARBA" id="ARBA00022553"/>
    </source>
</evidence>
<evidence type="ECO:0000256" key="7">
    <source>
        <dbReference type="ARBA" id="ARBA00022741"/>
    </source>
</evidence>
<dbReference type="InterPro" id="IPR036890">
    <property type="entry name" value="HATPase_C_sf"/>
</dbReference>
<feature type="transmembrane region" description="Helical" evidence="10">
    <location>
        <begin position="140"/>
        <end position="160"/>
    </location>
</feature>
<keyword evidence="10" id="KW-0472">Membrane</keyword>
<feature type="domain" description="HAMP" evidence="12">
    <location>
        <begin position="158"/>
        <end position="210"/>
    </location>
</feature>
<evidence type="ECO:0000256" key="4">
    <source>
        <dbReference type="ARBA" id="ARBA00022475"/>
    </source>
</evidence>
<name>A0A090ILR7_9GAMM</name>
<keyword evidence="7" id="KW-0547">Nucleotide-binding</keyword>
<dbReference type="SMART" id="SM00388">
    <property type="entry name" value="HisKA"/>
    <property type="match status" value="1"/>
</dbReference>
<dbReference type="InterPro" id="IPR005467">
    <property type="entry name" value="His_kinase_dom"/>
</dbReference>
<evidence type="ECO:0000256" key="2">
    <source>
        <dbReference type="ARBA" id="ARBA00004651"/>
    </source>
</evidence>
<dbReference type="SMART" id="SM00304">
    <property type="entry name" value="HAMP"/>
    <property type="match status" value="1"/>
</dbReference>
<dbReference type="EMBL" id="LN554846">
    <property type="protein sequence ID" value="CED71731.1"/>
    <property type="molecule type" value="Genomic_DNA"/>
</dbReference>
<dbReference type="Gene3D" id="1.10.287.130">
    <property type="match status" value="1"/>
</dbReference>
<evidence type="ECO:0000256" key="1">
    <source>
        <dbReference type="ARBA" id="ARBA00000085"/>
    </source>
</evidence>
<evidence type="ECO:0000259" key="11">
    <source>
        <dbReference type="PROSITE" id="PS50109"/>
    </source>
</evidence>
<keyword evidence="5" id="KW-0597">Phosphoprotein</keyword>
<dbReference type="SMART" id="SM00387">
    <property type="entry name" value="HATPase_c"/>
    <property type="match status" value="1"/>
</dbReference>
<dbReference type="InterPro" id="IPR003661">
    <property type="entry name" value="HisK_dim/P_dom"/>
</dbReference>
<comment type="catalytic activity">
    <reaction evidence="1">
        <text>ATP + protein L-histidine = ADP + protein N-phospho-L-histidine.</text>
        <dbReference type="EC" id="2.7.13.3"/>
    </reaction>
</comment>
<evidence type="ECO:0000256" key="8">
    <source>
        <dbReference type="ARBA" id="ARBA00022777"/>
    </source>
</evidence>
<dbReference type="EC" id="2.7.13.3" evidence="3"/>
<dbReference type="InterPro" id="IPR050980">
    <property type="entry name" value="2C_sensor_his_kinase"/>
</dbReference>
<dbReference type="SUPFAM" id="SSF55874">
    <property type="entry name" value="ATPase domain of HSP90 chaperone/DNA topoisomerase II/histidine kinase"/>
    <property type="match status" value="1"/>
</dbReference>
<dbReference type="InterPro" id="IPR003660">
    <property type="entry name" value="HAMP_dom"/>
</dbReference>
<protein>
    <recommendedName>
        <fullName evidence="3">histidine kinase</fullName>
        <ecNumber evidence="3">2.7.13.3</ecNumber>
    </recommendedName>
</protein>
<dbReference type="PATRIC" id="fig|80852.17.peg.1712"/>
<keyword evidence="4" id="KW-1003">Cell membrane</keyword>
<dbReference type="SUPFAM" id="SSF47384">
    <property type="entry name" value="Homodimeric domain of signal transducing histidine kinase"/>
    <property type="match status" value="1"/>
</dbReference>
<dbReference type="GO" id="GO:0005886">
    <property type="term" value="C:plasma membrane"/>
    <property type="evidence" value="ECO:0007669"/>
    <property type="project" value="UniProtKB-SubCell"/>
</dbReference>
<evidence type="ECO:0000256" key="3">
    <source>
        <dbReference type="ARBA" id="ARBA00012438"/>
    </source>
</evidence>
<dbReference type="PROSITE" id="PS50885">
    <property type="entry name" value="HAMP"/>
    <property type="match status" value="1"/>
</dbReference>
<dbReference type="PANTHER" id="PTHR44936">
    <property type="entry name" value="SENSOR PROTEIN CREC"/>
    <property type="match status" value="1"/>
</dbReference>
<reference evidence="14" key="1">
    <citation type="submission" date="2014-09" db="EMBL/GenBank/DDBJ databases">
        <authorList>
            <person name="Hjerde E."/>
        </authorList>
    </citation>
    <scope>NUCLEOTIDE SEQUENCE [LARGE SCALE GENOMIC DNA]</scope>
    <source>
        <strain evidence="14">06/09/139</strain>
    </source>
</reference>
<accession>A0A090ILR7</accession>
<evidence type="ECO:0000256" key="10">
    <source>
        <dbReference type="SAM" id="Phobius"/>
    </source>
</evidence>
<keyword evidence="8 13" id="KW-0418">Kinase</keyword>
<comment type="subcellular location">
    <subcellularLocation>
        <location evidence="2">Cell membrane</location>
        <topology evidence="2">Multi-pass membrane protein</topology>
    </subcellularLocation>
</comment>
<gene>
    <name evidence="13" type="ORF">AWOD_I_1661</name>
</gene>
<feature type="transmembrane region" description="Helical" evidence="10">
    <location>
        <begin position="9"/>
        <end position="30"/>
    </location>
</feature>
<dbReference type="Pfam" id="PF02518">
    <property type="entry name" value="HATPase_c"/>
    <property type="match status" value="1"/>
</dbReference>
<dbReference type="SUPFAM" id="SSF158472">
    <property type="entry name" value="HAMP domain-like"/>
    <property type="match status" value="1"/>
</dbReference>
<dbReference type="Gene3D" id="3.30.565.10">
    <property type="entry name" value="Histidine kinase-like ATPase, C-terminal domain"/>
    <property type="match status" value="1"/>
</dbReference>
<proteinExistence type="predicted"/>
<dbReference type="Pfam" id="PF00512">
    <property type="entry name" value="HisKA"/>
    <property type="match status" value="1"/>
</dbReference>
<keyword evidence="14" id="KW-1185">Reference proteome</keyword>
<dbReference type="CDD" id="cd06225">
    <property type="entry name" value="HAMP"/>
    <property type="match status" value="1"/>
</dbReference>
<dbReference type="InterPro" id="IPR036097">
    <property type="entry name" value="HisK_dim/P_sf"/>
</dbReference>
<dbReference type="PANTHER" id="PTHR44936:SF10">
    <property type="entry name" value="SENSOR PROTEIN RSTB"/>
    <property type="match status" value="1"/>
</dbReference>
<dbReference type="STRING" id="80852.AWOD_I_1661"/>
<keyword evidence="10" id="KW-0812">Transmembrane</keyword>
<keyword evidence="10" id="KW-1133">Transmembrane helix</keyword>
<dbReference type="HOGENOM" id="CLU_000445_89_27_6"/>
<dbReference type="AlphaFoldDB" id="A0A090ILR7"/>
<dbReference type="InterPro" id="IPR004358">
    <property type="entry name" value="Sig_transdc_His_kin-like_C"/>
</dbReference>
<evidence type="ECO:0000313" key="13">
    <source>
        <dbReference type="EMBL" id="CED71731.1"/>
    </source>
</evidence>
<dbReference type="KEGG" id="awd:AWOD_I_1661"/>
<dbReference type="GO" id="GO:0000155">
    <property type="term" value="F:phosphorelay sensor kinase activity"/>
    <property type="evidence" value="ECO:0007669"/>
    <property type="project" value="InterPro"/>
</dbReference>
<dbReference type="OrthoDB" id="9804645at2"/>
<dbReference type="GeneID" id="28541220"/>